<dbReference type="Gene3D" id="2.60.40.10">
    <property type="entry name" value="Immunoglobulins"/>
    <property type="match status" value="1"/>
</dbReference>
<feature type="region of interest" description="Disordered" evidence="2">
    <location>
        <begin position="127"/>
        <end position="152"/>
    </location>
</feature>
<gene>
    <name evidence="6" type="ORF">BXZ70DRAFT_884334</name>
</gene>
<evidence type="ECO:0000259" key="4">
    <source>
        <dbReference type="Pfam" id="PF07250"/>
    </source>
</evidence>
<dbReference type="PANTHER" id="PTHR32208">
    <property type="entry name" value="SECRETED PROTEIN-RELATED"/>
    <property type="match status" value="1"/>
</dbReference>
<evidence type="ECO:0000256" key="1">
    <source>
        <dbReference type="ARBA" id="ARBA00022729"/>
    </source>
</evidence>
<dbReference type="CDD" id="cd02851">
    <property type="entry name" value="E_set_GO_C"/>
    <property type="match status" value="1"/>
</dbReference>
<dbReference type="SUPFAM" id="SSF50965">
    <property type="entry name" value="Galactose oxidase, central domain"/>
    <property type="match status" value="1"/>
</dbReference>
<dbReference type="EMBL" id="JAEVFJ010000001">
    <property type="protein sequence ID" value="KAH8108024.1"/>
    <property type="molecule type" value="Genomic_DNA"/>
</dbReference>
<evidence type="ECO:0000259" key="5">
    <source>
        <dbReference type="Pfam" id="PF09118"/>
    </source>
</evidence>
<dbReference type="Gene3D" id="2.130.10.80">
    <property type="entry name" value="Galactose oxidase/kelch, beta-propeller"/>
    <property type="match status" value="1"/>
</dbReference>
<keyword evidence="7" id="KW-1185">Reference proteome</keyword>
<feature type="signal peptide" evidence="3">
    <location>
        <begin position="1"/>
        <end position="23"/>
    </location>
</feature>
<dbReference type="InterPro" id="IPR013783">
    <property type="entry name" value="Ig-like_fold"/>
</dbReference>
<sequence>MFPNLSCPSLFLLALAASSLVNAAATSSPGQPARQNAPIGQFEIVGESVASGQQIFLGTPNKVYVVDKTENNPTKIKGHPAWAAEYDVDTNTARPMDIVTNSFCAGGNVMGDGTWLNAGGNQAVTYGGLSAPSQQGGGPYNDPDGGQSTLTPCDDGDCDWKIKGTMTTRRWYPTLETLEDGSIIILGGCAWGGFVNDAGQTNPTYEFYPSKGDGAPIYSPLLSNTLPANLYPLTWLLPSGRIFLQANWGTAMLDYKKQKEYQLPDMIHAVRTYPASAGTAMLPLTPANNWTATILFCGGSNMRDDQWRTNWDISAYPASTSCVTITPDVDQDYKEDDDLPEARSMLNLIYLPDGKIFGVNGAGTGVAGYGNDSWAVGQSYADNAVLTPAIYDPTAPSGKRWSRDGLSASTIPRMYHSSATILPDGSVFVTGSNPNADYNVGPDVKFPTEYRVEKFYPSYYNERRPEPQGLPTKLSYGGAYFNLTLSQDDLFSDTTNAAGAKVVLIRGGFSTHAMNMGQRYVQLENSYTVNLDGTATLHVSQVPPNPAILAPGPALLFVVVNGVPSVGVQVMIGSGQLGKQSKLAVAPLPESGTESTPQRSNGANDQADASSALSSLHLSDYTLSFLLPLAAWTLGTIFL</sequence>
<dbReference type="InterPro" id="IPR037293">
    <property type="entry name" value="Gal_Oxidase_central_sf"/>
</dbReference>
<dbReference type="AlphaFoldDB" id="A0A8K0UYK5"/>
<protein>
    <submittedName>
        <fullName evidence="6">Glyoxal oxidase</fullName>
    </submittedName>
</protein>
<feature type="domain" description="Glyoxal oxidase N-terminal" evidence="4">
    <location>
        <begin position="139"/>
        <end position="459"/>
    </location>
</feature>
<dbReference type="PANTHER" id="PTHR32208:SF96">
    <property type="entry name" value="GLYOXAL OXIDASE"/>
    <property type="match status" value="1"/>
</dbReference>
<evidence type="ECO:0000256" key="2">
    <source>
        <dbReference type="SAM" id="MobiDB-lite"/>
    </source>
</evidence>
<evidence type="ECO:0000313" key="7">
    <source>
        <dbReference type="Proteomes" id="UP000813824"/>
    </source>
</evidence>
<dbReference type="Pfam" id="PF09118">
    <property type="entry name" value="GO-like_E_set"/>
    <property type="match status" value="1"/>
</dbReference>
<feature type="chain" id="PRO_5035434435" evidence="3">
    <location>
        <begin position="24"/>
        <end position="639"/>
    </location>
</feature>
<proteinExistence type="predicted"/>
<accession>A0A8K0UYK5</accession>
<feature type="compositionally biased region" description="Polar residues" evidence="2">
    <location>
        <begin position="592"/>
        <end position="604"/>
    </location>
</feature>
<dbReference type="Proteomes" id="UP000813824">
    <property type="component" value="Unassembled WGS sequence"/>
</dbReference>
<dbReference type="InterPro" id="IPR014756">
    <property type="entry name" value="Ig_E-set"/>
</dbReference>
<comment type="caution">
    <text evidence="6">The sequence shown here is derived from an EMBL/GenBank/DDBJ whole genome shotgun (WGS) entry which is preliminary data.</text>
</comment>
<dbReference type="InterPro" id="IPR015202">
    <property type="entry name" value="GO-like_E_set"/>
</dbReference>
<keyword evidence="1 3" id="KW-0732">Signal</keyword>
<evidence type="ECO:0000313" key="6">
    <source>
        <dbReference type="EMBL" id="KAH8108024.1"/>
    </source>
</evidence>
<feature type="domain" description="Galactose oxidase-like Early set" evidence="5">
    <location>
        <begin position="464"/>
        <end position="572"/>
    </location>
</feature>
<dbReference type="SUPFAM" id="SSF81296">
    <property type="entry name" value="E set domains"/>
    <property type="match status" value="1"/>
</dbReference>
<dbReference type="InterPro" id="IPR011043">
    <property type="entry name" value="Gal_Oxase/kelch_b-propeller"/>
</dbReference>
<evidence type="ECO:0000256" key="3">
    <source>
        <dbReference type="SAM" id="SignalP"/>
    </source>
</evidence>
<dbReference type="InterPro" id="IPR009880">
    <property type="entry name" value="Glyoxal_oxidase_N"/>
</dbReference>
<dbReference type="OrthoDB" id="2019572at2759"/>
<name>A0A8K0UYK5_9AGAR</name>
<organism evidence="6 7">
    <name type="scientific">Cristinia sonorae</name>
    <dbReference type="NCBI Taxonomy" id="1940300"/>
    <lineage>
        <taxon>Eukaryota</taxon>
        <taxon>Fungi</taxon>
        <taxon>Dikarya</taxon>
        <taxon>Basidiomycota</taxon>
        <taxon>Agaricomycotina</taxon>
        <taxon>Agaricomycetes</taxon>
        <taxon>Agaricomycetidae</taxon>
        <taxon>Agaricales</taxon>
        <taxon>Pleurotineae</taxon>
        <taxon>Stephanosporaceae</taxon>
        <taxon>Cristinia</taxon>
    </lineage>
</organism>
<reference evidence="6" key="1">
    <citation type="journal article" date="2021" name="New Phytol.">
        <title>Evolutionary innovations through gain and loss of genes in the ectomycorrhizal Boletales.</title>
        <authorList>
            <person name="Wu G."/>
            <person name="Miyauchi S."/>
            <person name="Morin E."/>
            <person name="Kuo A."/>
            <person name="Drula E."/>
            <person name="Varga T."/>
            <person name="Kohler A."/>
            <person name="Feng B."/>
            <person name="Cao Y."/>
            <person name="Lipzen A."/>
            <person name="Daum C."/>
            <person name="Hundley H."/>
            <person name="Pangilinan J."/>
            <person name="Johnson J."/>
            <person name="Barry K."/>
            <person name="LaButti K."/>
            <person name="Ng V."/>
            <person name="Ahrendt S."/>
            <person name="Min B."/>
            <person name="Choi I.G."/>
            <person name="Park H."/>
            <person name="Plett J.M."/>
            <person name="Magnuson J."/>
            <person name="Spatafora J.W."/>
            <person name="Nagy L.G."/>
            <person name="Henrissat B."/>
            <person name="Grigoriev I.V."/>
            <person name="Yang Z.L."/>
            <person name="Xu J."/>
            <person name="Martin F.M."/>
        </authorList>
    </citation>
    <scope>NUCLEOTIDE SEQUENCE</scope>
    <source>
        <strain evidence="6">KKN 215</strain>
    </source>
</reference>
<dbReference type="Pfam" id="PF07250">
    <property type="entry name" value="Glyoxal_oxid_N"/>
    <property type="match status" value="1"/>
</dbReference>
<feature type="region of interest" description="Disordered" evidence="2">
    <location>
        <begin position="586"/>
        <end position="608"/>
    </location>
</feature>